<feature type="region of interest" description="Disordered" evidence="1">
    <location>
        <begin position="187"/>
        <end position="223"/>
    </location>
</feature>
<keyword evidence="3" id="KW-1185">Reference proteome</keyword>
<evidence type="ECO:0000313" key="2">
    <source>
        <dbReference type="EMBL" id="KIY66084.1"/>
    </source>
</evidence>
<feature type="compositionally biased region" description="Basic and acidic residues" evidence="1">
    <location>
        <begin position="196"/>
        <end position="210"/>
    </location>
</feature>
<organism evidence="2 3">
    <name type="scientific">Cylindrobasidium torrendii FP15055 ss-10</name>
    <dbReference type="NCBI Taxonomy" id="1314674"/>
    <lineage>
        <taxon>Eukaryota</taxon>
        <taxon>Fungi</taxon>
        <taxon>Dikarya</taxon>
        <taxon>Basidiomycota</taxon>
        <taxon>Agaricomycotina</taxon>
        <taxon>Agaricomycetes</taxon>
        <taxon>Agaricomycetidae</taxon>
        <taxon>Agaricales</taxon>
        <taxon>Marasmiineae</taxon>
        <taxon>Physalacriaceae</taxon>
        <taxon>Cylindrobasidium</taxon>
    </lineage>
</organism>
<gene>
    <name evidence="2" type="ORF">CYLTODRAFT_491768</name>
</gene>
<evidence type="ECO:0000313" key="3">
    <source>
        <dbReference type="Proteomes" id="UP000054007"/>
    </source>
</evidence>
<feature type="region of interest" description="Disordered" evidence="1">
    <location>
        <begin position="422"/>
        <end position="453"/>
    </location>
</feature>
<sequence>MVKGKTQKKSANQSFEIQLVSQRELSRQYVDYTNGGTAAKRNQEEAEEEQKTVAQVADSFIHSKETDYTQGIAWEHQSSEPITTYKPKANPTEKKRRKAREIALTTPVYAPTPSSSTAGFAPVQSSTTVVPANDLLHHQPTAYRSHPVPSSTVFNFPIPNGPANGLPMATAAPIPVPAVGLRQQSTATLSAKKRARQDDPINKEPTDTRPFKGARYHTPDSTPASSQVAAYALTGTLTIHVDANGLKLLSSPNATFGKVVVNDSAHTWLKYEGELLSGSFMLDHVAEMSTQPLASPTDYLVMYQGTNGPQPMLLRNVSSHVGVKIGKRTHSVNADVATLEETGKAVADCQRKVEAIKKICGQTRIQSAGPPTGTLPTMVSSVSQVAIGYGVPLHETQLPSPSVTTAASPADEGVIPTDDFTYAPSGTRPSPLQVVSPTPSLDSERGATQTPSESDIATHLPEADSLAAHAETLLYGLRNLTSDGVKEVLRKFAEFMEEYNKSAARHGEFRYGLNLTLEGEQEVLRKFMEFMEAYNKLTGVY</sequence>
<dbReference type="Proteomes" id="UP000054007">
    <property type="component" value="Unassembled WGS sequence"/>
</dbReference>
<reference evidence="2 3" key="1">
    <citation type="journal article" date="2015" name="Fungal Genet. Biol.">
        <title>Evolution of novel wood decay mechanisms in Agaricales revealed by the genome sequences of Fistulina hepatica and Cylindrobasidium torrendii.</title>
        <authorList>
            <person name="Floudas D."/>
            <person name="Held B.W."/>
            <person name="Riley R."/>
            <person name="Nagy L.G."/>
            <person name="Koehler G."/>
            <person name="Ransdell A.S."/>
            <person name="Younus H."/>
            <person name="Chow J."/>
            <person name="Chiniquy J."/>
            <person name="Lipzen A."/>
            <person name="Tritt A."/>
            <person name="Sun H."/>
            <person name="Haridas S."/>
            <person name="LaButti K."/>
            <person name="Ohm R.A."/>
            <person name="Kues U."/>
            <person name="Blanchette R.A."/>
            <person name="Grigoriev I.V."/>
            <person name="Minto R.E."/>
            <person name="Hibbett D.S."/>
        </authorList>
    </citation>
    <scope>NUCLEOTIDE SEQUENCE [LARGE SCALE GENOMIC DNA]</scope>
    <source>
        <strain evidence="2 3">FP15055 ss-10</strain>
    </source>
</reference>
<dbReference type="EMBL" id="KN880566">
    <property type="protein sequence ID" value="KIY66084.1"/>
    <property type="molecule type" value="Genomic_DNA"/>
</dbReference>
<feature type="compositionally biased region" description="Polar residues" evidence="1">
    <location>
        <begin position="427"/>
        <end position="453"/>
    </location>
</feature>
<name>A0A0D7B7C1_9AGAR</name>
<proteinExistence type="predicted"/>
<evidence type="ECO:0000256" key="1">
    <source>
        <dbReference type="SAM" id="MobiDB-lite"/>
    </source>
</evidence>
<protein>
    <submittedName>
        <fullName evidence="2">Uncharacterized protein</fullName>
    </submittedName>
</protein>
<accession>A0A0D7B7C1</accession>
<dbReference type="AlphaFoldDB" id="A0A0D7B7C1"/>